<evidence type="ECO:0000313" key="3">
    <source>
        <dbReference type="Proteomes" id="UP000813444"/>
    </source>
</evidence>
<gene>
    <name evidence="2" type="ORF">B0I35DRAFT_451594</name>
</gene>
<proteinExistence type="predicted"/>
<keyword evidence="3" id="KW-1185">Reference proteome</keyword>
<dbReference type="OrthoDB" id="2684236at2759"/>
<name>A0A8K0SQS8_9HYPO</name>
<evidence type="ECO:0008006" key="4">
    <source>
        <dbReference type="Google" id="ProtNLM"/>
    </source>
</evidence>
<protein>
    <recommendedName>
        <fullName evidence="4">Alpha-ketoglutarate-dependent sulfonate dioxygenase</fullName>
    </recommendedName>
</protein>
<dbReference type="Proteomes" id="UP000813444">
    <property type="component" value="Unassembled WGS sequence"/>
</dbReference>
<dbReference type="Pfam" id="PF07173">
    <property type="entry name" value="GRDP-like"/>
    <property type="match status" value="1"/>
</dbReference>
<dbReference type="PANTHER" id="PTHR34365:SF7">
    <property type="entry name" value="GLYCINE-RICH DOMAIN-CONTAINING PROTEIN 1"/>
    <property type="match status" value="1"/>
</dbReference>
<accession>A0A8K0SQS8</accession>
<dbReference type="AlphaFoldDB" id="A0A8K0SQS8"/>
<dbReference type="InterPro" id="IPR009836">
    <property type="entry name" value="GRDP-like"/>
</dbReference>
<evidence type="ECO:0000256" key="1">
    <source>
        <dbReference type="SAM" id="MobiDB-lite"/>
    </source>
</evidence>
<evidence type="ECO:0000313" key="2">
    <source>
        <dbReference type="EMBL" id="KAH7316647.1"/>
    </source>
</evidence>
<comment type="caution">
    <text evidence="2">The sequence shown here is derived from an EMBL/GenBank/DDBJ whole genome shotgun (WGS) entry which is preliminary data.</text>
</comment>
<feature type="region of interest" description="Disordered" evidence="1">
    <location>
        <begin position="1"/>
        <end position="20"/>
    </location>
</feature>
<dbReference type="EMBL" id="JAGPNK010000008">
    <property type="protein sequence ID" value="KAH7316647.1"/>
    <property type="molecule type" value="Genomic_DNA"/>
</dbReference>
<dbReference type="PANTHER" id="PTHR34365">
    <property type="entry name" value="ENOLASE (DUF1399)"/>
    <property type="match status" value="1"/>
</dbReference>
<sequence length="736" mass="81131">MTTQTRFERPPAYGEEHGPTLETGEVELPTHFGLLVLSESAPAIPDAATCLAHLRLLFAFQKLKTQVGFHDGLYDIWDSRASAASTPLDVLAKLREKRWALYVARAVDRYESWQNSFVPSPLREKEMIKGSGNDPERYEGFVKSQPVSWRPDMLPPIDVLLVWHANLLNPRLYLEDCLKQGFGSLWASGLPWKLIDNAIGSDYLYSVDDACKEHWTSRTGHPWENSADSMEKQLACIACGDAISIPWTTCGLPMDYQGDLRPGLVGNGYGDGELKQSCIKCGFKITHDALRVNKFRRDAQQLITHDRAMPGTIMDLKSGMPTILSGNEDDRLFPSRLIKRGLLVEVASRLKPEPGTQPTMMMVRDMIENVTGRFGDTKALQNVEGKQGVRGIKEATLKINLASRQQTRKMMSRYWQNSSSSALDLVGAVMRQGIFSQKMCKIDWLHSPTAKQTMERLIVKYTRFMDILSAHPNQPAVPTLDVDLAWHTHQLSPQSYYDYTVKKTSTFVDHNDKVDEDKLSVSFEWTSKIYMEMYGEPYSECTCWYCESVRFSNISGVSKMFRTPKEEKALNNWHSSGASAKVPQPPTVESAHISAHPSVHTNETSVRRTRTRALRLTHQQDITGAYKKALKKSTKELSASGRPRMGPRGEDRGGFWGKEISVPGPAFSLLAVAATSNMYPAPVGTVESGPGTVGSCAAGTCGGSGGCGSETLGMCTGGCTGTGLGGAGTEAGCFGG</sequence>
<reference evidence="2" key="1">
    <citation type="journal article" date="2021" name="Nat. Commun.">
        <title>Genetic determinants of endophytism in the Arabidopsis root mycobiome.</title>
        <authorList>
            <person name="Mesny F."/>
            <person name="Miyauchi S."/>
            <person name="Thiergart T."/>
            <person name="Pickel B."/>
            <person name="Atanasova L."/>
            <person name="Karlsson M."/>
            <person name="Huettel B."/>
            <person name="Barry K.W."/>
            <person name="Haridas S."/>
            <person name="Chen C."/>
            <person name="Bauer D."/>
            <person name="Andreopoulos W."/>
            <person name="Pangilinan J."/>
            <person name="LaButti K."/>
            <person name="Riley R."/>
            <person name="Lipzen A."/>
            <person name="Clum A."/>
            <person name="Drula E."/>
            <person name="Henrissat B."/>
            <person name="Kohler A."/>
            <person name="Grigoriev I.V."/>
            <person name="Martin F.M."/>
            <person name="Hacquard S."/>
        </authorList>
    </citation>
    <scope>NUCLEOTIDE SEQUENCE</scope>
    <source>
        <strain evidence="2">MPI-CAGE-CH-0235</strain>
    </source>
</reference>
<organism evidence="2 3">
    <name type="scientific">Stachybotrys elegans</name>
    <dbReference type="NCBI Taxonomy" id="80388"/>
    <lineage>
        <taxon>Eukaryota</taxon>
        <taxon>Fungi</taxon>
        <taxon>Dikarya</taxon>
        <taxon>Ascomycota</taxon>
        <taxon>Pezizomycotina</taxon>
        <taxon>Sordariomycetes</taxon>
        <taxon>Hypocreomycetidae</taxon>
        <taxon>Hypocreales</taxon>
        <taxon>Stachybotryaceae</taxon>
        <taxon>Stachybotrys</taxon>
    </lineage>
</organism>
<feature type="compositionally biased region" description="Basic and acidic residues" evidence="1">
    <location>
        <begin position="1"/>
        <end position="19"/>
    </location>
</feature>